<dbReference type="RefSeq" id="WP_168001730.1">
    <property type="nucleotide sequence ID" value="NZ_JAATEO010000015.1"/>
</dbReference>
<dbReference type="Proteomes" id="UP000783871">
    <property type="component" value="Unassembled WGS sequence"/>
</dbReference>
<protein>
    <submittedName>
        <fullName evidence="2">Uncharacterized protein</fullName>
    </submittedName>
</protein>
<proteinExistence type="predicted"/>
<comment type="caution">
    <text evidence="2">The sequence shown here is derived from an EMBL/GenBank/DDBJ whole genome shotgun (WGS) entry which is preliminary data.</text>
</comment>
<accession>A0ABX0Z675</accession>
<gene>
    <name evidence="2" type="ORF">HCJ94_15530</name>
</gene>
<keyword evidence="3" id="KW-1185">Reference proteome</keyword>
<evidence type="ECO:0000256" key="1">
    <source>
        <dbReference type="SAM" id="MobiDB-lite"/>
    </source>
</evidence>
<organism evidence="2 3">
    <name type="scientific">Micromonospora thermarum</name>
    <dbReference type="NCBI Taxonomy" id="2720024"/>
    <lineage>
        <taxon>Bacteria</taxon>
        <taxon>Bacillati</taxon>
        <taxon>Actinomycetota</taxon>
        <taxon>Actinomycetes</taxon>
        <taxon>Micromonosporales</taxon>
        <taxon>Micromonosporaceae</taxon>
        <taxon>Micromonospora</taxon>
    </lineage>
</organism>
<reference evidence="2 3" key="1">
    <citation type="submission" date="2020-03" db="EMBL/GenBank/DDBJ databases">
        <title>WGS of actinomycetes isolated from Thailand.</title>
        <authorList>
            <person name="Thawai C."/>
        </authorList>
    </citation>
    <scope>NUCLEOTIDE SEQUENCE [LARGE SCALE GENOMIC DNA]</scope>
    <source>
        <strain evidence="2 3">HSS6-12</strain>
    </source>
</reference>
<name>A0ABX0Z675_9ACTN</name>
<dbReference type="EMBL" id="JAATEO010000015">
    <property type="protein sequence ID" value="NJP33357.1"/>
    <property type="molecule type" value="Genomic_DNA"/>
</dbReference>
<sequence>MKAFIGLLRRLARWLFPSVPVTSGTGQRIQAREQEAARQRLLGQARKTSQRSGTDGEPADRMPTARSVERGA</sequence>
<feature type="region of interest" description="Disordered" evidence="1">
    <location>
        <begin position="41"/>
        <end position="72"/>
    </location>
</feature>
<evidence type="ECO:0000313" key="3">
    <source>
        <dbReference type="Proteomes" id="UP000783871"/>
    </source>
</evidence>
<evidence type="ECO:0000313" key="2">
    <source>
        <dbReference type="EMBL" id="NJP33357.1"/>
    </source>
</evidence>